<protein>
    <submittedName>
        <fullName evidence="1">Uncharacterized protein</fullName>
    </submittedName>
</protein>
<dbReference type="EMBL" id="MH834615">
    <property type="protein sequence ID" value="AYN58157.1"/>
    <property type="molecule type" value="Genomic_DNA"/>
</dbReference>
<evidence type="ECO:0000313" key="2">
    <source>
        <dbReference type="Proteomes" id="UP000278426"/>
    </source>
</evidence>
<name>A0A3G2KGS2_9CAUD</name>
<evidence type="ECO:0000313" key="1">
    <source>
        <dbReference type="EMBL" id="AYN58157.1"/>
    </source>
</evidence>
<organism evidence="1 2">
    <name type="scientific">Mycobacterium phage KandZ</name>
    <dbReference type="NCBI Taxonomy" id="2419979"/>
    <lineage>
        <taxon>Viruses</taxon>
        <taxon>Duplodnaviria</taxon>
        <taxon>Heunggongvirae</taxon>
        <taxon>Uroviricota</taxon>
        <taxon>Caudoviricetes</taxon>
        <taxon>Dclasvirinae</taxon>
        <taxon>Plotvirus</taxon>
        <taxon>Plotvirus plot</taxon>
    </lineage>
</organism>
<gene>
    <name evidence="1" type="primary">15</name>
    <name evidence="1" type="ORF">SEA_KANDZ_15</name>
</gene>
<dbReference type="Proteomes" id="UP000278426">
    <property type="component" value="Genome"/>
</dbReference>
<accession>A0A3G2KGS2</accession>
<reference evidence="1 2" key="1">
    <citation type="submission" date="2018-09" db="EMBL/GenBank/DDBJ databases">
        <authorList>
            <person name="Garlena R.A."/>
            <person name="Russell D.A."/>
            <person name="Pope W.H."/>
            <person name="Jacobs-Sera D."/>
            <person name="Hatfull G.F."/>
        </authorList>
    </citation>
    <scope>NUCLEOTIDE SEQUENCE [LARGE SCALE GENOMIC DNA]</scope>
</reference>
<sequence>MARYDKYNPYGGGFRAPLAADWTDADAGKLYAVGINNVGAVVKGAGQSGVAGVLVLTKGAKAGSIVDVMKFGEVVEFGPTSGTPGTDFGAAGTAYYADTSTGAINSTSGEAKVKVGHTVGAQRLIVAVADGVVDPSPNEE</sequence>
<proteinExistence type="predicted"/>